<comment type="caution">
    <text evidence="2">The sequence shown here is derived from an EMBL/GenBank/DDBJ whole genome shotgun (WGS) entry which is preliminary data.</text>
</comment>
<dbReference type="InterPro" id="IPR016181">
    <property type="entry name" value="Acyl_CoA_acyltransferase"/>
</dbReference>
<dbReference type="InterPro" id="IPR000182">
    <property type="entry name" value="GNAT_dom"/>
</dbReference>
<keyword evidence="3" id="KW-1185">Reference proteome</keyword>
<name>A0A4Q7LE94_9BURK</name>
<dbReference type="AlphaFoldDB" id="A0A4Q7LE94"/>
<dbReference type="GO" id="GO:0016747">
    <property type="term" value="F:acyltransferase activity, transferring groups other than amino-acyl groups"/>
    <property type="evidence" value="ECO:0007669"/>
    <property type="project" value="InterPro"/>
</dbReference>
<dbReference type="Proteomes" id="UP000293433">
    <property type="component" value="Unassembled WGS sequence"/>
</dbReference>
<sequence length="206" mass="23258">MSTLPSTTPAWPEHTALRGQRVSLVPLSLDHGPALADEVRAAGLERLWYTVVPSAETMDREITRRLGLQASGSMRPYTVLDADGRPAGMSTYMNIDAVQRRVEIGSTWLAPRVQRSGLNTEAKWLMLRHAFETLGCIAVEFRTHRLNQQSRRAIERLGAQLDGILRHHQRSADGLLRDTCVYSIVAPEWPTIDTHLRWLMERPRTA</sequence>
<gene>
    <name evidence="2" type="ORF">EV685_3463</name>
</gene>
<dbReference type="PANTHER" id="PTHR43610">
    <property type="entry name" value="BLL6696 PROTEIN"/>
    <property type="match status" value="1"/>
</dbReference>
<evidence type="ECO:0000313" key="2">
    <source>
        <dbReference type="EMBL" id="RZS52271.1"/>
    </source>
</evidence>
<protein>
    <submittedName>
        <fullName evidence="2">RimJ/RimL family protein N-acetyltransferase</fullName>
    </submittedName>
</protein>
<reference evidence="2 3" key="1">
    <citation type="submission" date="2019-02" db="EMBL/GenBank/DDBJ databases">
        <title>Genomic Encyclopedia of Type Strains, Phase IV (KMG-IV): sequencing the most valuable type-strain genomes for metagenomic binning, comparative biology and taxonomic classification.</title>
        <authorList>
            <person name="Goeker M."/>
        </authorList>
    </citation>
    <scope>NUCLEOTIDE SEQUENCE [LARGE SCALE GENOMIC DNA]</scope>
    <source>
        <strain evidence="2 3">DSM 10617</strain>
    </source>
</reference>
<accession>A0A4Q7LE94</accession>
<dbReference type="EMBL" id="SGWV01000011">
    <property type="protein sequence ID" value="RZS52271.1"/>
    <property type="molecule type" value="Genomic_DNA"/>
</dbReference>
<dbReference type="Pfam" id="PF13302">
    <property type="entry name" value="Acetyltransf_3"/>
    <property type="match status" value="1"/>
</dbReference>
<dbReference type="SUPFAM" id="SSF55729">
    <property type="entry name" value="Acyl-CoA N-acyltransferases (Nat)"/>
    <property type="match status" value="1"/>
</dbReference>
<feature type="domain" description="N-acetyltransferase" evidence="1">
    <location>
        <begin position="34"/>
        <end position="181"/>
    </location>
</feature>
<evidence type="ECO:0000259" key="1">
    <source>
        <dbReference type="PROSITE" id="PS51186"/>
    </source>
</evidence>
<keyword evidence="2" id="KW-0808">Transferase</keyword>
<dbReference type="RefSeq" id="WP_130483261.1">
    <property type="nucleotide sequence ID" value="NZ_SGWV01000011.1"/>
</dbReference>
<dbReference type="PROSITE" id="PS51186">
    <property type="entry name" value="GNAT"/>
    <property type="match status" value="1"/>
</dbReference>
<proteinExistence type="predicted"/>
<evidence type="ECO:0000313" key="3">
    <source>
        <dbReference type="Proteomes" id="UP000293433"/>
    </source>
</evidence>
<dbReference type="OrthoDB" id="5295305at2"/>
<organism evidence="2 3">
    <name type="scientific">Sphaerotilus mobilis</name>
    <dbReference type="NCBI Taxonomy" id="47994"/>
    <lineage>
        <taxon>Bacteria</taxon>
        <taxon>Pseudomonadati</taxon>
        <taxon>Pseudomonadota</taxon>
        <taxon>Betaproteobacteria</taxon>
        <taxon>Burkholderiales</taxon>
        <taxon>Sphaerotilaceae</taxon>
        <taxon>Sphaerotilus</taxon>
    </lineage>
</organism>
<dbReference type="Gene3D" id="3.40.630.30">
    <property type="match status" value="1"/>
</dbReference>
<dbReference type="PANTHER" id="PTHR43610:SF1">
    <property type="entry name" value="N-ACETYLTRANSFERASE DOMAIN-CONTAINING PROTEIN"/>
    <property type="match status" value="1"/>
</dbReference>